<protein>
    <recommendedName>
        <fullName evidence="2">Portal protein</fullName>
    </recommendedName>
</protein>
<gene>
    <name evidence="1" type="ORF">LCGC14_2233740</name>
</gene>
<comment type="caution">
    <text evidence="1">The sequence shown here is derived from an EMBL/GenBank/DDBJ whole genome shotgun (WGS) entry which is preliminary data.</text>
</comment>
<sequence length="573" mass="64307">GGSSQVESDVEDREAYFAAASFTAMEASVTEVVDSVPVITGEQLKPMGYFGQTSSDPFVSSHWDGGKFITGFGPTQVQIIDYFALRARSAQLFNENMYARGVVRRLVTNEINIGLTPEIMLDENILGISEDTMAAWSEATETRFLLWGRNAQVCDWKRKDTFGELQRIARMEAIVSGDVLIILRHSRRTRLQQIQLVDGAKIVTPIFKRGEKIRKGHTIKHGVELDREARIFGYWVRQEGGTFKFLPAFGERSGRRIAWLVFGTDKRVDDVRGQPLLALMLQSLKEIDRYRDSAQRQAVVNSVLAMFIQKDQDKMGTLPVTGGAVRKDVGQVTDADGSSRTFAIARQIPGMVIEELQTGEKPVAFTNGTDLDFESFERAIIQGIAWANEIPPEILTLSFASNYSASQAALNEFRIYLNLVWMHWGETFCQPIYIEWLISETLLRNINAPGLIEAWRNPSKYEVFGAWIRAAWYGSVKPTTDPLKQVKASALLIREGWSTNSREARHLTGTQYGQNIKKLKRENEMKVDALRPIAEFEQEFGELPGGEDGDESPIPQAVADLIQEIVEDANPKA</sequence>
<reference evidence="1" key="1">
    <citation type="journal article" date="2015" name="Nature">
        <title>Complex archaea that bridge the gap between prokaryotes and eukaryotes.</title>
        <authorList>
            <person name="Spang A."/>
            <person name="Saw J.H."/>
            <person name="Jorgensen S.L."/>
            <person name="Zaremba-Niedzwiedzka K."/>
            <person name="Martijn J."/>
            <person name="Lind A.E."/>
            <person name="van Eijk R."/>
            <person name="Schleper C."/>
            <person name="Guy L."/>
            <person name="Ettema T.J."/>
        </authorList>
    </citation>
    <scope>NUCLEOTIDE SEQUENCE</scope>
</reference>
<dbReference type="InterPro" id="IPR006429">
    <property type="entry name" value="Phage_lambda_portal"/>
</dbReference>
<dbReference type="AlphaFoldDB" id="A0A0F9FJZ9"/>
<proteinExistence type="predicted"/>
<evidence type="ECO:0008006" key="2">
    <source>
        <dbReference type="Google" id="ProtNLM"/>
    </source>
</evidence>
<name>A0A0F9FJZ9_9ZZZZ</name>
<evidence type="ECO:0000313" key="1">
    <source>
        <dbReference type="EMBL" id="KKL57605.1"/>
    </source>
</evidence>
<dbReference type="GO" id="GO:0005198">
    <property type="term" value="F:structural molecule activity"/>
    <property type="evidence" value="ECO:0007669"/>
    <property type="project" value="InterPro"/>
</dbReference>
<dbReference type="Pfam" id="PF05136">
    <property type="entry name" value="Phage_portal_2"/>
    <property type="match status" value="1"/>
</dbReference>
<feature type="non-terminal residue" evidence="1">
    <location>
        <position position="1"/>
    </location>
</feature>
<organism evidence="1">
    <name type="scientific">marine sediment metagenome</name>
    <dbReference type="NCBI Taxonomy" id="412755"/>
    <lineage>
        <taxon>unclassified sequences</taxon>
        <taxon>metagenomes</taxon>
        <taxon>ecological metagenomes</taxon>
    </lineage>
</organism>
<accession>A0A0F9FJZ9</accession>
<dbReference type="GO" id="GO:0019068">
    <property type="term" value="P:virion assembly"/>
    <property type="evidence" value="ECO:0007669"/>
    <property type="project" value="InterPro"/>
</dbReference>
<dbReference type="EMBL" id="LAZR01030110">
    <property type="protein sequence ID" value="KKL57605.1"/>
    <property type="molecule type" value="Genomic_DNA"/>
</dbReference>